<evidence type="ECO:0000256" key="5">
    <source>
        <dbReference type="SAM" id="MobiDB-lite"/>
    </source>
</evidence>
<dbReference type="Pfam" id="PF02892">
    <property type="entry name" value="zf-BED"/>
    <property type="match status" value="1"/>
</dbReference>
<protein>
    <recommendedName>
        <fullName evidence="6">BED-type domain-containing protein</fullName>
    </recommendedName>
</protein>
<feature type="domain" description="BED-type" evidence="6">
    <location>
        <begin position="3"/>
        <end position="52"/>
    </location>
</feature>
<feature type="region of interest" description="Disordered" evidence="5">
    <location>
        <begin position="50"/>
        <end position="69"/>
    </location>
</feature>
<sequence length="102" mass="11785">NVIKRSKIWNKFDVKGNVATCKTCNRTIKHYNTIHILKQHLLRACESAPTSSSSMRNSNFHLNEPQSESTIRTSIPLLEQQGEEIERSDDPIQAQNLVYRLY</sequence>
<keyword evidence="8" id="KW-1185">Reference proteome</keyword>
<name>A0A4S2KUJ4_9HYME</name>
<dbReference type="AlphaFoldDB" id="A0A4S2KUJ4"/>
<proteinExistence type="predicted"/>
<feature type="non-terminal residue" evidence="7">
    <location>
        <position position="1"/>
    </location>
</feature>
<evidence type="ECO:0000313" key="8">
    <source>
        <dbReference type="Proteomes" id="UP000310200"/>
    </source>
</evidence>
<reference evidence="7 8" key="1">
    <citation type="journal article" date="2019" name="Philos. Trans. R. Soc. Lond., B, Biol. Sci.">
        <title>Ant behaviour and brain gene expression of defending hosts depend on the ecological success of the intruding social parasite.</title>
        <authorList>
            <person name="Kaur R."/>
            <person name="Stoldt M."/>
            <person name="Jongepier E."/>
            <person name="Feldmeyer B."/>
            <person name="Menzel F."/>
            <person name="Bornberg-Bauer E."/>
            <person name="Foitzik S."/>
        </authorList>
    </citation>
    <scope>NUCLEOTIDE SEQUENCE [LARGE SCALE GENOMIC DNA]</scope>
    <source>
        <tissue evidence="7">Whole body</tissue>
    </source>
</reference>
<dbReference type="InterPro" id="IPR003656">
    <property type="entry name" value="Znf_BED"/>
</dbReference>
<gene>
    <name evidence="7" type="ORF">DBV15_04978</name>
</gene>
<comment type="caution">
    <text evidence="7">The sequence shown here is derived from an EMBL/GenBank/DDBJ whole genome shotgun (WGS) entry which is preliminary data.</text>
</comment>
<organism evidence="7 8">
    <name type="scientific">Temnothorax longispinosus</name>
    <dbReference type="NCBI Taxonomy" id="300112"/>
    <lineage>
        <taxon>Eukaryota</taxon>
        <taxon>Metazoa</taxon>
        <taxon>Ecdysozoa</taxon>
        <taxon>Arthropoda</taxon>
        <taxon>Hexapoda</taxon>
        <taxon>Insecta</taxon>
        <taxon>Pterygota</taxon>
        <taxon>Neoptera</taxon>
        <taxon>Endopterygota</taxon>
        <taxon>Hymenoptera</taxon>
        <taxon>Apocrita</taxon>
        <taxon>Aculeata</taxon>
        <taxon>Formicoidea</taxon>
        <taxon>Formicidae</taxon>
        <taxon>Myrmicinae</taxon>
        <taxon>Temnothorax</taxon>
    </lineage>
</organism>
<dbReference type="PROSITE" id="PS50808">
    <property type="entry name" value="ZF_BED"/>
    <property type="match status" value="1"/>
</dbReference>
<evidence type="ECO:0000256" key="1">
    <source>
        <dbReference type="ARBA" id="ARBA00022723"/>
    </source>
</evidence>
<evidence type="ECO:0000313" key="7">
    <source>
        <dbReference type="EMBL" id="TGZ51737.1"/>
    </source>
</evidence>
<evidence type="ECO:0000256" key="2">
    <source>
        <dbReference type="ARBA" id="ARBA00022771"/>
    </source>
</evidence>
<keyword evidence="2 4" id="KW-0863">Zinc-finger</keyword>
<dbReference type="GO" id="GO:0003677">
    <property type="term" value="F:DNA binding"/>
    <property type="evidence" value="ECO:0007669"/>
    <property type="project" value="InterPro"/>
</dbReference>
<dbReference type="GO" id="GO:0008270">
    <property type="term" value="F:zinc ion binding"/>
    <property type="evidence" value="ECO:0007669"/>
    <property type="project" value="UniProtKB-KW"/>
</dbReference>
<evidence type="ECO:0000256" key="3">
    <source>
        <dbReference type="ARBA" id="ARBA00022833"/>
    </source>
</evidence>
<evidence type="ECO:0000256" key="4">
    <source>
        <dbReference type="PROSITE-ProRule" id="PRU00027"/>
    </source>
</evidence>
<accession>A0A4S2KUJ4</accession>
<evidence type="ECO:0000259" key="6">
    <source>
        <dbReference type="PROSITE" id="PS50808"/>
    </source>
</evidence>
<keyword evidence="3" id="KW-0862">Zinc</keyword>
<dbReference type="EMBL" id="QBLH01001461">
    <property type="protein sequence ID" value="TGZ51737.1"/>
    <property type="molecule type" value="Genomic_DNA"/>
</dbReference>
<keyword evidence="1" id="KW-0479">Metal-binding</keyword>
<dbReference type="Proteomes" id="UP000310200">
    <property type="component" value="Unassembled WGS sequence"/>
</dbReference>